<keyword evidence="5" id="KW-1185">Reference proteome</keyword>
<dbReference type="eggNOG" id="COG3209">
    <property type="taxonomic scope" value="Bacteria"/>
</dbReference>
<dbReference type="EMBL" id="JPRM01000042">
    <property type="protein sequence ID" value="KFF10058.1"/>
    <property type="molecule type" value="Genomic_DNA"/>
</dbReference>
<dbReference type="PANTHER" id="PTHR32305:SF15">
    <property type="entry name" value="PROTEIN RHSA-RELATED"/>
    <property type="match status" value="1"/>
</dbReference>
<dbReference type="Gene3D" id="2.180.10.10">
    <property type="entry name" value="RHS repeat-associated core"/>
    <property type="match status" value="1"/>
</dbReference>
<accession>A0A086A044</accession>
<dbReference type="PANTHER" id="PTHR32305">
    <property type="match status" value="1"/>
</dbReference>
<dbReference type="RefSeq" id="WP_035627093.1">
    <property type="nucleotide sequence ID" value="NZ_JPRM01000042.1"/>
</dbReference>
<comment type="caution">
    <text evidence="2">The sequence shown here is derived from an EMBL/GenBank/DDBJ whole genome shotgun (WGS) entry which is preliminary data.</text>
</comment>
<evidence type="ECO:0000313" key="2">
    <source>
        <dbReference type="EMBL" id="KFF10058.1"/>
    </source>
</evidence>
<reference evidence="2 4" key="1">
    <citation type="submission" date="2014-07" db="EMBL/GenBank/DDBJ databases">
        <title>Genome of Flavobacterium hydatis DSM 2063.</title>
        <authorList>
            <person name="Pipes S.E."/>
            <person name="Stropko S.J."/>
            <person name="Newman J.D."/>
        </authorList>
    </citation>
    <scope>NUCLEOTIDE SEQUENCE [LARGE SCALE GENOMIC DNA]</scope>
    <source>
        <strain evidence="2 4">DSM 2063</strain>
    </source>
</reference>
<dbReference type="Proteomes" id="UP000198424">
    <property type="component" value="Unassembled WGS sequence"/>
</dbReference>
<evidence type="ECO:0000256" key="1">
    <source>
        <dbReference type="SAM" id="MobiDB-lite"/>
    </source>
</evidence>
<organism evidence="2 4">
    <name type="scientific">Flavobacterium hydatis</name>
    <name type="common">Cytophaga aquatilis</name>
    <dbReference type="NCBI Taxonomy" id="991"/>
    <lineage>
        <taxon>Bacteria</taxon>
        <taxon>Pseudomonadati</taxon>
        <taxon>Bacteroidota</taxon>
        <taxon>Flavobacteriia</taxon>
        <taxon>Flavobacteriales</taxon>
        <taxon>Flavobacteriaceae</taxon>
        <taxon>Flavobacterium</taxon>
    </lineage>
</organism>
<feature type="region of interest" description="Disordered" evidence="1">
    <location>
        <begin position="254"/>
        <end position="316"/>
    </location>
</feature>
<gene>
    <name evidence="3" type="ORF">B0A62_13765</name>
    <name evidence="2" type="ORF">IW20_21525</name>
</gene>
<sequence length="316" mass="34983">MLLIAQNPTTKKVEILEENNYYPFGLKHQGYNTLNLEAGYKYKYNGKELQDKLGLGFYDYGARNYDPAIGRWMNIDPLAEQGRRWSPYNYAMDNSVYFVDPDGMWVGNPITSLISKATSAVKNYVSNKVSTVVSNTRNMVAQKARDILDKITPDIKIGKPEKAVKGSGFGVSFTADGGKKGALVTPEGERDTPQVDMTVVVGLTDVWGPDTNIPNIAAVLDTSNPDIKGGGEGNSSTMSTAATPEGEMITMKLEKSSATSTESWNKSEVRKQTKDTSVSPSQKEVITRMNKMNARRAEQEKDSNNEELQKKIDYYK</sequence>
<dbReference type="STRING" id="991.IW20_21525"/>
<evidence type="ECO:0000313" key="3">
    <source>
        <dbReference type="EMBL" id="OXA93309.1"/>
    </source>
</evidence>
<dbReference type="EMBL" id="MUGY01000015">
    <property type="protein sequence ID" value="OXA93309.1"/>
    <property type="molecule type" value="Genomic_DNA"/>
</dbReference>
<dbReference type="AlphaFoldDB" id="A0A086A044"/>
<feature type="compositionally biased region" description="Polar residues" evidence="1">
    <location>
        <begin position="275"/>
        <end position="284"/>
    </location>
</feature>
<evidence type="ECO:0000313" key="4">
    <source>
        <dbReference type="Proteomes" id="UP000028712"/>
    </source>
</evidence>
<evidence type="ECO:0000313" key="5">
    <source>
        <dbReference type="Proteomes" id="UP000198424"/>
    </source>
</evidence>
<feature type="compositionally biased region" description="Basic and acidic residues" evidence="1">
    <location>
        <begin position="295"/>
        <end position="316"/>
    </location>
</feature>
<dbReference type="InterPro" id="IPR022385">
    <property type="entry name" value="Rhs_assc_core"/>
</dbReference>
<proteinExistence type="predicted"/>
<feature type="compositionally biased region" description="Basic and acidic residues" evidence="1">
    <location>
        <begin position="265"/>
        <end position="274"/>
    </location>
</feature>
<dbReference type="InterPro" id="IPR050708">
    <property type="entry name" value="T6SS_VgrG/RHS"/>
</dbReference>
<reference evidence="3 5" key="2">
    <citation type="submission" date="2016-11" db="EMBL/GenBank/DDBJ databases">
        <title>Whole genomes of Flavobacteriaceae.</title>
        <authorList>
            <person name="Stine C."/>
            <person name="Li C."/>
            <person name="Tadesse D."/>
        </authorList>
    </citation>
    <scope>NUCLEOTIDE SEQUENCE [LARGE SCALE GENOMIC DNA]</scope>
    <source>
        <strain evidence="3 5">ATCC 29551</strain>
    </source>
</reference>
<name>A0A086A044_FLAHY</name>
<dbReference type="NCBIfam" id="TIGR03696">
    <property type="entry name" value="Rhs_assc_core"/>
    <property type="match status" value="1"/>
</dbReference>
<dbReference type="Proteomes" id="UP000028712">
    <property type="component" value="Unassembled WGS sequence"/>
</dbReference>
<protein>
    <submittedName>
        <fullName evidence="3">RHS repeat-associated core domain-containing protein</fullName>
    </submittedName>
</protein>